<gene>
    <name evidence="1" type="ORF">BO99DRAFT_438862</name>
</gene>
<sequence>MRGFSLANSIDDQDSHFKHQLRMGEWDIYCAICGAPFSSRVDIDPEGTEGNRYRYEILKNSSLKWLDEVRALGINADSPATDKSYLTGLGRYSGMGCIDAATGNDPNLVMERPDLEPQEEINLVAYQDYNDEEAPHVFPFHSICYEEILLRCLWKVSRQLQREVLFKAFEAFHDEGYVRLNVDYGAPDPPEEQYWEATKGEEVLMVNPVKIPELDAQLSQIAKFRGKGNESMAKAWPPRQDIFSRLPIELRLEIFRALPAGSILSVKAASAVMHATPLTARLWRQKLECEVPWLWEIADYNVFQSQAAESRASELLLNIDHKSRYTSENDDYVFGLANRRRIWGVCEQIRSKYLELLEGASVLDR</sequence>
<dbReference type="Proteomes" id="UP000249829">
    <property type="component" value="Unassembled WGS sequence"/>
</dbReference>
<evidence type="ECO:0000313" key="1">
    <source>
        <dbReference type="EMBL" id="PYI24544.1"/>
    </source>
</evidence>
<evidence type="ECO:0008006" key="3">
    <source>
        <dbReference type="Google" id="ProtNLM"/>
    </source>
</evidence>
<reference evidence="1 2" key="1">
    <citation type="submission" date="2018-02" db="EMBL/GenBank/DDBJ databases">
        <title>The genomes of Aspergillus section Nigri reveals drivers in fungal speciation.</title>
        <authorList>
            <consortium name="DOE Joint Genome Institute"/>
            <person name="Vesth T.C."/>
            <person name="Nybo J."/>
            <person name="Theobald S."/>
            <person name="Brandl J."/>
            <person name="Frisvad J.C."/>
            <person name="Nielsen K.F."/>
            <person name="Lyhne E.K."/>
            <person name="Kogle M.E."/>
            <person name="Kuo A."/>
            <person name="Riley R."/>
            <person name="Clum A."/>
            <person name="Nolan M."/>
            <person name="Lipzen A."/>
            <person name="Salamov A."/>
            <person name="Henrissat B."/>
            <person name="Wiebenga A."/>
            <person name="De vries R.P."/>
            <person name="Grigoriev I.V."/>
            <person name="Mortensen U.H."/>
            <person name="Andersen M.R."/>
            <person name="Baker S.E."/>
        </authorList>
    </citation>
    <scope>NUCLEOTIDE SEQUENCE [LARGE SCALE GENOMIC DNA]</scope>
    <source>
        <strain evidence="1 2">CBS 115571</strain>
    </source>
</reference>
<keyword evidence="2" id="KW-1185">Reference proteome</keyword>
<dbReference type="SUPFAM" id="SSF81383">
    <property type="entry name" value="F-box domain"/>
    <property type="match status" value="1"/>
</dbReference>
<name>A0A2V5HQZ8_ASPV1</name>
<dbReference type="InterPro" id="IPR036047">
    <property type="entry name" value="F-box-like_dom_sf"/>
</dbReference>
<organism evidence="1 2">
    <name type="scientific">Aspergillus violaceofuscus (strain CBS 115571)</name>
    <dbReference type="NCBI Taxonomy" id="1450538"/>
    <lineage>
        <taxon>Eukaryota</taxon>
        <taxon>Fungi</taxon>
        <taxon>Dikarya</taxon>
        <taxon>Ascomycota</taxon>
        <taxon>Pezizomycotina</taxon>
        <taxon>Eurotiomycetes</taxon>
        <taxon>Eurotiomycetidae</taxon>
        <taxon>Eurotiales</taxon>
        <taxon>Aspergillaceae</taxon>
        <taxon>Aspergillus</taxon>
    </lineage>
</organism>
<dbReference type="OMA" id="PHVFPFH"/>
<dbReference type="STRING" id="1450538.A0A2V5HQZ8"/>
<accession>A0A2V5HQZ8</accession>
<dbReference type="EMBL" id="KZ825101">
    <property type="protein sequence ID" value="PYI24544.1"/>
    <property type="molecule type" value="Genomic_DNA"/>
</dbReference>
<protein>
    <recommendedName>
        <fullName evidence="3">F-box domain-containing protein</fullName>
    </recommendedName>
</protein>
<evidence type="ECO:0000313" key="2">
    <source>
        <dbReference type="Proteomes" id="UP000249829"/>
    </source>
</evidence>
<dbReference type="AlphaFoldDB" id="A0A2V5HQZ8"/>
<proteinExistence type="predicted"/>